<dbReference type="InterPro" id="IPR005537">
    <property type="entry name" value="RAMP_III_fam"/>
</dbReference>
<dbReference type="EMBL" id="CP053923">
    <property type="protein sequence ID" value="QNT69117.1"/>
    <property type="molecule type" value="Genomic_DNA"/>
</dbReference>
<dbReference type="Proteomes" id="UP000516369">
    <property type="component" value="Chromosome"/>
</dbReference>
<gene>
    <name evidence="3" type="primary">cmr1</name>
    <name evidence="3" type="ORF">HQ394_06840</name>
</gene>
<evidence type="ECO:0000313" key="3">
    <source>
        <dbReference type="EMBL" id="QNT69117.1"/>
    </source>
</evidence>
<evidence type="ECO:0000256" key="1">
    <source>
        <dbReference type="ARBA" id="ARBA00023118"/>
    </source>
</evidence>
<evidence type="ECO:0000259" key="2">
    <source>
        <dbReference type="Pfam" id="PF03787"/>
    </source>
</evidence>
<feature type="domain" description="CRISPR type III-associated protein" evidence="2">
    <location>
        <begin position="9"/>
        <end position="180"/>
    </location>
</feature>
<dbReference type="GO" id="GO:0051607">
    <property type="term" value="P:defense response to virus"/>
    <property type="evidence" value="ECO:0007669"/>
    <property type="project" value="UniProtKB-KW"/>
</dbReference>
<dbReference type="AlphaFoldDB" id="A0A7H1N081"/>
<dbReference type="InterPro" id="IPR007522">
    <property type="entry name" value="CRISPR-assoc_prot_TM1795"/>
</dbReference>
<dbReference type="Pfam" id="PF03787">
    <property type="entry name" value="RAMPs"/>
    <property type="match status" value="1"/>
</dbReference>
<accession>A0A7H1N081</accession>
<proteinExistence type="predicted"/>
<dbReference type="NCBIfam" id="TIGR01894">
    <property type="entry name" value="cas_TM1795_cmr1"/>
    <property type="match status" value="1"/>
</dbReference>
<evidence type="ECO:0000313" key="4">
    <source>
        <dbReference type="Proteomes" id="UP000516369"/>
    </source>
</evidence>
<dbReference type="RefSeq" id="WP_190262630.1">
    <property type="nucleotide sequence ID" value="NZ_CP053923.1"/>
</dbReference>
<organism evidence="3 4">
    <name type="scientific">Defluviicoccus vanus</name>
    <dbReference type="NCBI Taxonomy" id="111831"/>
    <lineage>
        <taxon>Bacteria</taxon>
        <taxon>Pseudomonadati</taxon>
        <taxon>Pseudomonadota</taxon>
        <taxon>Alphaproteobacteria</taxon>
        <taxon>Rhodospirillales</taxon>
        <taxon>Rhodospirillaceae</taxon>
        <taxon>Defluviicoccus</taxon>
    </lineage>
</organism>
<name>A0A7H1N081_9PROT</name>
<dbReference type="KEGG" id="dvn:HQ394_06840"/>
<keyword evidence="1" id="KW-0051">Antiviral defense</keyword>
<protein>
    <submittedName>
        <fullName evidence="3">Type III-B CRISPR module RAMP protein Cmr1</fullName>
    </submittedName>
</protein>
<reference evidence="3 4" key="1">
    <citation type="submission" date="2020-05" db="EMBL/GenBank/DDBJ databases">
        <title>Complete closed genome sequence of Defluviicoccus vanus.</title>
        <authorList>
            <person name="Bessarab I."/>
            <person name="Arumugam K."/>
            <person name="Maszenan A.M."/>
            <person name="Seviour R.J."/>
            <person name="Williams R.B."/>
        </authorList>
    </citation>
    <scope>NUCLEOTIDE SEQUENCE [LARGE SCALE GENOMIC DNA]</scope>
    <source>
        <strain evidence="3 4">Ben 114</strain>
    </source>
</reference>
<keyword evidence="4" id="KW-1185">Reference proteome</keyword>
<sequence length="401" mass="44506">MVSTLTATFAVITPLFGGGADQTTLAELRPPSIKGVLRFWWRALAWSRDGDLGALRSEEARNFGSACDGDTGGRASFLLRVTVPSAPRASRPPEVLRGSDGTVIGNGARYFGYGLMAAFPSKKAGTEAGQLSRPCLLPPLEFTVDLVSRGAPEPTLVDALKLMGLLGGLGSRTRRGWGSLTLTSLKQDKQEIWQQPGTPMTYRNKIRAILSVETLRDDEPPYSAFCKHTRIDIVGKDSDPLRLLNRVGEEMLRYRSWGRPDKYGINRVGNIEVERNFEDDHDWFKASERASGLADGRPRRAIFGLPHNYSQQFQVTAKGFDRRASPLLVHVHRLTEQSYIAVLIVMRSAFLPKDVTLKVTNRRTESYPDAAPDWTVLDTFIDGRSTSKNAPYFPDRLKVLP</sequence>